<keyword evidence="1" id="KW-0472">Membrane</keyword>
<feature type="transmembrane region" description="Helical" evidence="1">
    <location>
        <begin position="82"/>
        <end position="101"/>
    </location>
</feature>
<evidence type="ECO:0000259" key="2">
    <source>
        <dbReference type="PROSITE" id="PS01248"/>
    </source>
</evidence>
<feature type="domain" description="Laminin EGF-like" evidence="2">
    <location>
        <begin position="106"/>
        <end position="140"/>
    </location>
</feature>
<dbReference type="Gene3D" id="2.170.300.10">
    <property type="entry name" value="Tie2 ligand-binding domain superfamily"/>
    <property type="match status" value="1"/>
</dbReference>
<dbReference type="EMBL" id="MU827785">
    <property type="protein sequence ID" value="KAJ7333743.1"/>
    <property type="molecule type" value="Genomic_DNA"/>
</dbReference>
<dbReference type="OrthoDB" id="10011303at2759"/>
<dbReference type="Proteomes" id="UP001163046">
    <property type="component" value="Unassembled WGS sequence"/>
</dbReference>
<evidence type="ECO:0000313" key="4">
    <source>
        <dbReference type="Proteomes" id="UP001163046"/>
    </source>
</evidence>
<gene>
    <name evidence="3" type="primary">LAMB4</name>
    <name evidence="3" type="ORF">OS493_015831</name>
</gene>
<dbReference type="InterPro" id="IPR002049">
    <property type="entry name" value="LE_dom"/>
</dbReference>
<keyword evidence="1" id="KW-1133">Transmembrane helix</keyword>
<proteinExistence type="predicted"/>
<evidence type="ECO:0000256" key="1">
    <source>
        <dbReference type="SAM" id="Phobius"/>
    </source>
</evidence>
<dbReference type="AlphaFoldDB" id="A0A9W9YCJ8"/>
<sequence length="152" mass="16042">MKDITGFQFAEVVAVLLKAQFLLSVTSLVCVNAKTTMMVLGVTGAKWGITAIQDVSNVPVTLGDQFTSFVRQAQGGANVKEASVALTVIAVAVAFMDFLIVKLGQCNCKDNVQGLACTECKDGYYYLQSGNPLGCDSCQCNMDGVIGGLSHM</sequence>
<dbReference type="CDD" id="cd00055">
    <property type="entry name" value="EGF_Lam"/>
    <property type="match status" value="1"/>
</dbReference>
<keyword evidence="4" id="KW-1185">Reference proteome</keyword>
<dbReference type="SUPFAM" id="SSF57196">
    <property type="entry name" value="EGF/Laminin"/>
    <property type="match status" value="1"/>
</dbReference>
<reference evidence="3" key="1">
    <citation type="submission" date="2023-01" db="EMBL/GenBank/DDBJ databases">
        <title>Genome assembly of the deep-sea coral Lophelia pertusa.</title>
        <authorList>
            <person name="Herrera S."/>
            <person name="Cordes E."/>
        </authorList>
    </citation>
    <scope>NUCLEOTIDE SEQUENCE</scope>
    <source>
        <strain evidence="3">USNM1676648</strain>
        <tissue evidence="3">Polyp</tissue>
    </source>
</reference>
<organism evidence="3 4">
    <name type="scientific">Desmophyllum pertusum</name>
    <dbReference type="NCBI Taxonomy" id="174260"/>
    <lineage>
        <taxon>Eukaryota</taxon>
        <taxon>Metazoa</taxon>
        <taxon>Cnidaria</taxon>
        <taxon>Anthozoa</taxon>
        <taxon>Hexacorallia</taxon>
        <taxon>Scleractinia</taxon>
        <taxon>Caryophylliina</taxon>
        <taxon>Caryophylliidae</taxon>
        <taxon>Desmophyllum</taxon>
    </lineage>
</organism>
<comment type="caution">
    <text evidence="3">The sequence shown here is derived from an EMBL/GenBank/DDBJ whole genome shotgun (WGS) entry which is preliminary data.</text>
</comment>
<dbReference type="Pfam" id="PF00053">
    <property type="entry name" value="EGF_laminin"/>
    <property type="match status" value="1"/>
</dbReference>
<dbReference type="FunFam" id="2.10.25.10:FF:000388">
    <property type="entry name" value="Laminin subunit alpha"/>
    <property type="match status" value="1"/>
</dbReference>
<protein>
    <submittedName>
        <fullName evidence="3">Laminin subunit beta-4</fullName>
    </submittedName>
</protein>
<keyword evidence="1" id="KW-0812">Transmembrane</keyword>
<evidence type="ECO:0000313" key="3">
    <source>
        <dbReference type="EMBL" id="KAJ7333743.1"/>
    </source>
</evidence>
<name>A0A9W9YCJ8_9CNID</name>
<dbReference type="PROSITE" id="PS01248">
    <property type="entry name" value="EGF_LAM_1"/>
    <property type="match status" value="1"/>
</dbReference>
<accession>A0A9W9YCJ8</accession>